<evidence type="ECO:0000256" key="14">
    <source>
        <dbReference type="PIRNR" id="PIRNR006337"/>
    </source>
</evidence>
<evidence type="ECO:0000256" key="5">
    <source>
        <dbReference type="ARBA" id="ARBA00015938"/>
    </source>
</evidence>
<comment type="catalytic activity">
    <reaction evidence="12 14">
        <text>hydrolysis of (1-&gt;4)-alpha-D-glucosidic linkage in 4-alpha-D-[(1-&gt;4)-alpha-D-glucanosyl]n trehalose to yield trehalose and (1-&gt;4)-alpha-D-glucan.</text>
        <dbReference type="EC" id="3.2.1.141"/>
    </reaction>
</comment>
<feature type="binding site" evidence="16">
    <location>
        <begin position="322"/>
        <end position="326"/>
    </location>
    <ligand>
        <name>substrate</name>
    </ligand>
</feature>
<dbReference type="Gene3D" id="3.20.20.80">
    <property type="entry name" value="Glycosidases"/>
    <property type="match status" value="1"/>
</dbReference>
<evidence type="ECO:0000256" key="4">
    <source>
        <dbReference type="ARBA" id="ARBA00012268"/>
    </source>
</evidence>
<dbReference type="SUPFAM" id="SSF81296">
    <property type="entry name" value="E set domains"/>
    <property type="match status" value="1"/>
</dbReference>
<dbReference type="GO" id="GO:0005992">
    <property type="term" value="P:trehalose biosynthetic process"/>
    <property type="evidence" value="ECO:0007669"/>
    <property type="project" value="UniProtKB-UniRule"/>
</dbReference>
<sequence>MFARDLPFGAACHDAGVTFRFWAPKVESVDLVIKGSAPVPMATGADGWREATVPGAGAGLRYAYRLPDGREVPDPVSRFQPDDVHGRSEVIDPRRFAWAHPDWKGRPWEECVIYELHVGAFTPEGTFQAVRGKLDHLASLGVTAIQLMPIADFPGRRNWGYDGVLPFAPDSAYGRPEDLKALIDDAHGRGLMVFLDVVYNHFGPDGNYLPLYAPVFTDRHRTPWGGGVDFDGPQSRPVRDLVIENALYWLQEYRFDGLRLDAVHAIMDDSGNHLLRELAERVHAETRGRSVHLILENEENEPELLLRGEDERPLLYTAQWNDDVHHVLHTAVTGEAAGYYADYAGDAARLARAIAEGFAFQGEVMPYRGSARGGSTAQLPPTAFVSFIQNHDQVGNRAFGDRITASARAEAVRAAAAVSLLSPQIPMLFMGEEWASESPFPFFCEFGPELAEAVRTGRRAEFARFPEFQDEAARERIPDPTAEATFLSAKLDWDALREPAHAAWRDWYARILAVRRSAVVPRLATIRRGGTARRLGAAALSVRWDFQGGGGLTLLANLSDARVAALGAPLCEPIWTEGEVSVDALGPWSVGWWVEAG</sequence>
<evidence type="ECO:0000256" key="6">
    <source>
        <dbReference type="ARBA" id="ARBA00022490"/>
    </source>
</evidence>
<dbReference type="PIRSF" id="PIRSF006337">
    <property type="entry name" value="Trehalose_TreZ"/>
    <property type="match status" value="1"/>
</dbReference>
<accession>A0AAU7JGV3</accession>
<reference evidence="19" key="1">
    <citation type="submission" date="2024-05" db="EMBL/GenBank/DDBJ databases">
        <authorList>
            <person name="Kim S."/>
            <person name="Heo J."/>
            <person name="Choi H."/>
            <person name="Choi Y."/>
            <person name="Kwon S.-W."/>
            <person name="Kim Y."/>
        </authorList>
    </citation>
    <scope>NUCLEOTIDE SEQUENCE</scope>
    <source>
        <strain evidence="19">KACC 23698</strain>
    </source>
</reference>
<evidence type="ECO:0000256" key="2">
    <source>
        <dbReference type="ARBA" id="ARBA00005199"/>
    </source>
</evidence>
<evidence type="ECO:0000256" key="3">
    <source>
        <dbReference type="ARBA" id="ARBA00008061"/>
    </source>
</evidence>
<dbReference type="PANTHER" id="PTHR43651:SF11">
    <property type="entry name" value="MALTO-OLIGOSYLTREHALOSE TREHALOHYDROLASE"/>
    <property type="match status" value="1"/>
</dbReference>
<dbReference type="InterPro" id="IPR006047">
    <property type="entry name" value="GH13_cat_dom"/>
</dbReference>
<organism evidence="19">
    <name type="scientific">Alsobacter sp. KACC 23698</name>
    <dbReference type="NCBI Taxonomy" id="3149229"/>
    <lineage>
        <taxon>Bacteria</taxon>
        <taxon>Pseudomonadati</taxon>
        <taxon>Pseudomonadota</taxon>
        <taxon>Alphaproteobacteria</taxon>
        <taxon>Hyphomicrobiales</taxon>
        <taxon>Alsobacteraceae</taxon>
        <taxon>Alsobacter</taxon>
    </lineage>
</organism>
<evidence type="ECO:0000256" key="10">
    <source>
        <dbReference type="ARBA" id="ARBA00032057"/>
    </source>
</evidence>
<dbReference type="EMBL" id="CP157484">
    <property type="protein sequence ID" value="XBO39380.1"/>
    <property type="molecule type" value="Genomic_DNA"/>
</dbReference>
<feature type="binding site" evidence="16">
    <location>
        <begin position="259"/>
        <end position="264"/>
    </location>
    <ligand>
        <name>substrate</name>
    </ligand>
</feature>
<keyword evidence="6" id="KW-0963">Cytoplasm</keyword>
<dbReference type="Gene3D" id="1.10.10.760">
    <property type="entry name" value="E-set domains of sugar-utilizing enzymes"/>
    <property type="match status" value="1"/>
</dbReference>
<evidence type="ECO:0000259" key="18">
    <source>
        <dbReference type="SMART" id="SM00642"/>
    </source>
</evidence>
<dbReference type="PANTHER" id="PTHR43651">
    <property type="entry name" value="1,4-ALPHA-GLUCAN-BRANCHING ENZYME"/>
    <property type="match status" value="1"/>
</dbReference>
<evidence type="ECO:0000256" key="1">
    <source>
        <dbReference type="ARBA" id="ARBA00004496"/>
    </source>
</evidence>
<dbReference type="Pfam" id="PF11941">
    <property type="entry name" value="DUF3459"/>
    <property type="match status" value="1"/>
</dbReference>
<name>A0AAU7JGV3_9HYPH</name>
<feature type="site" description="Transition state stabilizer" evidence="17">
    <location>
        <position position="392"/>
    </location>
</feature>
<dbReference type="Gene3D" id="2.60.40.10">
    <property type="entry name" value="Immunoglobulins"/>
    <property type="match status" value="1"/>
</dbReference>
<evidence type="ECO:0000256" key="8">
    <source>
        <dbReference type="ARBA" id="ARBA00023277"/>
    </source>
</evidence>
<dbReference type="InterPro" id="IPR013783">
    <property type="entry name" value="Ig-like_fold"/>
</dbReference>
<comment type="pathway">
    <text evidence="2 14">Glycan biosynthesis; trehalose biosynthesis.</text>
</comment>
<comment type="similarity">
    <text evidence="3 14">Belongs to the glycosyl hydrolase 13 family.</text>
</comment>
<gene>
    <name evidence="19" type="primary">treZ</name>
    <name evidence="19" type="ORF">ABEG18_00925</name>
</gene>
<dbReference type="CDD" id="cd02853">
    <property type="entry name" value="E_set_MTHase_like_N"/>
    <property type="match status" value="1"/>
</dbReference>
<evidence type="ECO:0000256" key="13">
    <source>
        <dbReference type="NCBIfam" id="TIGR02402"/>
    </source>
</evidence>
<evidence type="ECO:0000256" key="9">
    <source>
        <dbReference type="ARBA" id="ARBA00023295"/>
    </source>
</evidence>
<dbReference type="Pfam" id="PF00128">
    <property type="entry name" value="Alpha-amylase"/>
    <property type="match status" value="1"/>
</dbReference>
<dbReference type="InterPro" id="IPR022567">
    <property type="entry name" value="DUF3459"/>
</dbReference>
<evidence type="ECO:0000256" key="17">
    <source>
        <dbReference type="PIRSR" id="PIRSR006337-3"/>
    </source>
</evidence>
<feature type="binding site" evidence="16">
    <location>
        <begin position="391"/>
        <end position="396"/>
    </location>
    <ligand>
        <name>substrate</name>
    </ligand>
</feature>
<dbReference type="InterPro" id="IPR044901">
    <property type="entry name" value="Trehalose_TreZ_E-set_sf"/>
</dbReference>
<dbReference type="AlphaFoldDB" id="A0AAU7JGV3"/>
<dbReference type="EC" id="3.2.1.141" evidence="4 13"/>
<dbReference type="InterPro" id="IPR012768">
    <property type="entry name" value="Trehalose_TreZ"/>
</dbReference>
<evidence type="ECO:0000256" key="12">
    <source>
        <dbReference type="ARBA" id="ARBA00034013"/>
    </source>
</evidence>
<evidence type="ECO:0000256" key="7">
    <source>
        <dbReference type="ARBA" id="ARBA00022801"/>
    </source>
</evidence>
<keyword evidence="9 14" id="KW-0326">Glycosidase</keyword>
<dbReference type="NCBIfam" id="TIGR02402">
    <property type="entry name" value="trehalose_TreZ"/>
    <property type="match status" value="1"/>
</dbReference>
<evidence type="ECO:0000256" key="11">
    <source>
        <dbReference type="ARBA" id="ARBA00033284"/>
    </source>
</evidence>
<dbReference type="SMART" id="SM00642">
    <property type="entry name" value="Aamy"/>
    <property type="match status" value="1"/>
</dbReference>
<protein>
    <recommendedName>
        <fullName evidence="5 13">Malto-oligosyltrehalose trehalohydrolase</fullName>
        <shortName evidence="14">MTHase</shortName>
        <ecNumber evidence="4 13">3.2.1.141</ecNumber>
    </recommendedName>
    <alternativeName>
        <fullName evidence="11 14">4-alpha-D-((1-&gt;4)-alpha-D-glucano)trehalose trehalohydrolase</fullName>
    </alternativeName>
    <alternativeName>
        <fullName evidence="10 14">Maltooligosyl trehalose trehalohydrolase</fullName>
    </alternativeName>
</protein>
<dbReference type="CDD" id="cd11325">
    <property type="entry name" value="AmyAc_GTHase"/>
    <property type="match status" value="1"/>
</dbReference>
<feature type="active site" description="Nucleophile" evidence="15">
    <location>
        <position position="261"/>
    </location>
</feature>
<proteinExistence type="inferred from homology"/>
<keyword evidence="8" id="KW-0119">Carbohydrate metabolism</keyword>
<feature type="domain" description="Glycosyl hydrolase family 13 catalytic" evidence="18">
    <location>
        <begin position="90"/>
        <end position="463"/>
    </location>
</feature>
<feature type="active site" description="Proton donor" evidence="15">
    <location>
        <position position="296"/>
    </location>
</feature>
<evidence type="ECO:0000256" key="15">
    <source>
        <dbReference type="PIRSR" id="PIRSR006337-1"/>
    </source>
</evidence>
<dbReference type="SUPFAM" id="SSF51445">
    <property type="entry name" value="(Trans)glycosidases"/>
    <property type="match status" value="1"/>
</dbReference>
<keyword evidence="7 14" id="KW-0378">Hydrolase</keyword>
<comment type="subcellular location">
    <subcellularLocation>
        <location evidence="1 15">Cytoplasm</location>
    </subcellularLocation>
</comment>
<dbReference type="InterPro" id="IPR014756">
    <property type="entry name" value="Ig_E-set"/>
</dbReference>
<evidence type="ECO:0000256" key="16">
    <source>
        <dbReference type="PIRSR" id="PIRSR006337-2"/>
    </source>
</evidence>
<evidence type="ECO:0000313" key="19">
    <source>
        <dbReference type="EMBL" id="XBO39380.1"/>
    </source>
</evidence>
<dbReference type="InterPro" id="IPR017853">
    <property type="entry name" value="GH"/>
</dbReference>
<dbReference type="GO" id="GO:0033942">
    <property type="term" value="F:4-alpha-D-(1-&gt;4)-alpha-D-glucanotrehalose trehalohydrolase activity"/>
    <property type="evidence" value="ECO:0007669"/>
    <property type="project" value="UniProtKB-EC"/>
</dbReference>
<dbReference type="GO" id="GO:0005737">
    <property type="term" value="C:cytoplasm"/>
    <property type="evidence" value="ECO:0007669"/>
    <property type="project" value="UniProtKB-SubCell"/>
</dbReference>